<dbReference type="InterPro" id="IPR028081">
    <property type="entry name" value="Leu-bd"/>
</dbReference>
<name>A0A401IC43_APHSA</name>
<dbReference type="Gene3D" id="3.40.50.2300">
    <property type="match status" value="2"/>
</dbReference>
<evidence type="ECO:0000256" key="2">
    <source>
        <dbReference type="ARBA" id="ARBA00022729"/>
    </source>
</evidence>
<dbReference type="Proteomes" id="UP000287247">
    <property type="component" value="Unassembled WGS sequence"/>
</dbReference>
<dbReference type="InterPro" id="IPR028082">
    <property type="entry name" value="Peripla_BP_I"/>
</dbReference>
<reference evidence="7" key="1">
    <citation type="submission" date="2017-05" db="EMBL/GenBank/DDBJ databases">
        <title>Physiological properties and genetic analysis related to exopolysaccharide production of fresh-water unicellular cyanobacterium Aphanothece sacrum, Suizenji Nori, that has been cultured as a food source in Japan.</title>
        <authorList>
            <person name="Kanesaki Y."/>
            <person name="Yoshikawa S."/>
            <person name="Ohki K."/>
        </authorList>
    </citation>
    <scope>NUCLEOTIDE SEQUENCE [LARGE SCALE GENOMIC DNA]</scope>
    <source>
        <strain evidence="7">FPU1</strain>
    </source>
</reference>
<keyword evidence="2" id="KW-0732">Signal</keyword>
<dbReference type="AlphaFoldDB" id="A0A401IC43"/>
<dbReference type="SUPFAM" id="SSF53822">
    <property type="entry name" value="Periplasmic binding protein-like I"/>
    <property type="match status" value="1"/>
</dbReference>
<evidence type="ECO:0000256" key="3">
    <source>
        <dbReference type="SAM" id="MobiDB-lite"/>
    </source>
</evidence>
<evidence type="ECO:0000313" key="7">
    <source>
        <dbReference type="Proteomes" id="UP000287247"/>
    </source>
</evidence>
<proteinExistence type="inferred from homology"/>
<comment type="similarity">
    <text evidence="1">Belongs to the leucine-binding protein family.</text>
</comment>
<dbReference type="RefSeq" id="WP_124969808.1">
    <property type="nucleotide sequence ID" value="NZ_BDQK01000001.1"/>
</dbReference>
<accession>A0A401IC43</accession>
<protein>
    <recommendedName>
        <fullName evidence="5">Leucine-binding protein domain-containing protein</fullName>
    </recommendedName>
</protein>
<organism evidence="6 7">
    <name type="scientific">Aphanothece sacrum FPU1</name>
    <dbReference type="NCBI Taxonomy" id="1920663"/>
    <lineage>
        <taxon>Bacteria</taxon>
        <taxon>Bacillati</taxon>
        <taxon>Cyanobacteriota</taxon>
        <taxon>Cyanophyceae</taxon>
        <taxon>Oscillatoriophycideae</taxon>
        <taxon>Chroococcales</taxon>
        <taxon>Aphanothecaceae</taxon>
        <taxon>Aphanothece</taxon>
    </lineage>
</organism>
<keyword evidence="4" id="KW-0812">Transmembrane</keyword>
<feature type="region of interest" description="Disordered" evidence="3">
    <location>
        <begin position="29"/>
        <end position="63"/>
    </location>
</feature>
<evidence type="ECO:0000256" key="1">
    <source>
        <dbReference type="ARBA" id="ARBA00010062"/>
    </source>
</evidence>
<evidence type="ECO:0000256" key="4">
    <source>
        <dbReference type="SAM" id="Phobius"/>
    </source>
</evidence>
<comment type="caution">
    <text evidence="6">The sequence shown here is derived from an EMBL/GenBank/DDBJ whole genome shotgun (WGS) entry which is preliminary data.</text>
</comment>
<keyword evidence="7" id="KW-1185">Reference proteome</keyword>
<gene>
    <name evidence="6" type="ORF">AsFPU1_0184</name>
</gene>
<feature type="region of interest" description="Disordered" evidence="3">
    <location>
        <begin position="90"/>
        <end position="109"/>
    </location>
</feature>
<dbReference type="PANTHER" id="PTHR30483:SF6">
    <property type="entry name" value="PERIPLASMIC BINDING PROTEIN OF ABC TRANSPORTER FOR NATURAL AMINO ACIDS"/>
    <property type="match status" value="1"/>
</dbReference>
<dbReference type="InterPro" id="IPR051010">
    <property type="entry name" value="BCAA_transport"/>
</dbReference>
<sequence length="551" mass="59588">MGGKKKWKCTGPSNKPHEERFVEDGLECIDCGATSPHSTGQPQTSSGSTSSTQKTTSPTNNSNLPIVLGAVILGVGILGGAVYGFIINKKTPEPTPEPTISNNNTPDTKECLIFQPTQEPERFSLGQRSLFQGEPNIDLNRGTEKFKIGNYEQAKTFFDYAVDAARTDPEPQIYRNNAQARQEFTTGNKGCPLTIAVVVPSKGDVSKPKSAQEILRGIADVQTQVNEAGGIQNRLLEIVIVNDGNESKIAPIVAQELSKNPYILAVIGHNSSDASIEALPTYETQQLAMISPTSTAISLHEINQKSEHKVFFRTVPSDAANAPILANYAEKKLNAKKIVIFYDSKSVYSKSLTEEIENALTSATIMNKISIEAEDFDVEKAVNSIKDEADTAILLPSVNSTSIAVRIAKKLKANTNIKLLGGDALYSPTTLEQGGNDVNNLYLVVPVAPSDTYTNKSQKVWGGNINWRTVASFDAAEAIIQAIKATKSPENVTRQDVLKELKSITIKTDGSGKSWKFDQGEPKIDPCIVKVDKDAPAPQGVEFGFKTLKCG</sequence>
<keyword evidence="4" id="KW-0472">Membrane</keyword>
<dbReference type="Pfam" id="PF13458">
    <property type="entry name" value="Peripla_BP_6"/>
    <property type="match status" value="1"/>
</dbReference>
<dbReference type="CDD" id="cd06268">
    <property type="entry name" value="PBP1_ABC_transporter_LIVBP-like"/>
    <property type="match status" value="1"/>
</dbReference>
<evidence type="ECO:0000259" key="5">
    <source>
        <dbReference type="Pfam" id="PF13458"/>
    </source>
</evidence>
<dbReference type="EMBL" id="BDQK01000001">
    <property type="protein sequence ID" value="GBF78794.1"/>
    <property type="molecule type" value="Genomic_DNA"/>
</dbReference>
<dbReference type="OrthoDB" id="446586at2"/>
<feature type="domain" description="Leucine-binding protein" evidence="5">
    <location>
        <begin position="192"/>
        <end position="513"/>
    </location>
</feature>
<feature type="region of interest" description="Disordered" evidence="3">
    <location>
        <begin position="1"/>
        <end position="20"/>
    </location>
</feature>
<keyword evidence="4" id="KW-1133">Transmembrane helix</keyword>
<feature type="compositionally biased region" description="Low complexity" evidence="3">
    <location>
        <begin position="38"/>
        <end position="63"/>
    </location>
</feature>
<feature type="transmembrane region" description="Helical" evidence="4">
    <location>
        <begin position="64"/>
        <end position="86"/>
    </location>
</feature>
<dbReference type="PANTHER" id="PTHR30483">
    <property type="entry name" value="LEUCINE-SPECIFIC-BINDING PROTEIN"/>
    <property type="match status" value="1"/>
</dbReference>
<evidence type="ECO:0000313" key="6">
    <source>
        <dbReference type="EMBL" id="GBF78794.1"/>
    </source>
</evidence>